<dbReference type="EMBL" id="BMAW01050498">
    <property type="protein sequence ID" value="GFS75613.1"/>
    <property type="molecule type" value="Genomic_DNA"/>
</dbReference>
<keyword evidence="2" id="KW-1185">Reference proteome</keyword>
<proteinExistence type="predicted"/>
<organism evidence="1 2">
    <name type="scientific">Nephila pilipes</name>
    <name type="common">Giant wood spider</name>
    <name type="synonym">Nephila maculata</name>
    <dbReference type="NCBI Taxonomy" id="299642"/>
    <lineage>
        <taxon>Eukaryota</taxon>
        <taxon>Metazoa</taxon>
        <taxon>Ecdysozoa</taxon>
        <taxon>Arthropoda</taxon>
        <taxon>Chelicerata</taxon>
        <taxon>Arachnida</taxon>
        <taxon>Araneae</taxon>
        <taxon>Araneomorphae</taxon>
        <taxon>Entelegynae</taxon>
        <taxon>Araneoidea</taxon>
        <taxon>Nephilidae</taxon>
        <taxon>Nephila</taxon>
    </lineage>
</organism>
<dbReference type="AlphaFoldDB" id="A0A8X6MSJ5"/>
<sequence length="107" mass="12087">MTFCALLSGKLNRLVKPRRGPLNYLTTELIHLARSSLLAECSTWDLLEKLPLKKPKSFECRRGLSDDSIFASVESKRTLQEEGYGAEEAVPLIKKISFGKEWMLGVM</sequence>
<protein>
    <submittedName>
        <fullName evidence="1">Uncharacterized protein</fullName>
    </submittedName>
</protein>
<accession>A0A8X6MSJ5</accession>
<comment type="caution">
    <text evidence="1">The sequence shown here is derived from an EMBL/GenBank/DDBJ whole genome shotgun (WGS) entry which is preliminary data.</text>
</comment>
<name>A0A8X6MSJ5_NEPPI</name>
<evidence type="ECO:0000313" key="1">
    <source>
        <dbReference type="EMBL" id="GFS75613.1"/>
    </source>
</evidence>
<gene>
    <name evidence="1" type="ORF">NPIL_327521</name>
</gene>
<dbReference type="Proteomes" id="UP000887013">
    <property type="component" value="Unassembled WGS sequence"/>
</dbReference>
<evidence type="ECO:0000313" key="2">
    <source>
        <dbReference type="Proteomes" id="UP000887013"/>
    </source>
</evidence>
<reference evidence="1" key="1">
    <citation type="submission" date="2020-08" db="EMBL/GenBank/DDBJ databases">
        <title>Multicomponent nature underlies the extraordinary mechanical properties of spider dragline silk.</title>
        <authorList>
            <person name="Kono N."/>
            <person name="Nakamura H."/>
            <person name="Mori M."/>
            <person name="Yoshida Y."/>
            <person name="Ohtoshi R."/>
            <person name="Malay A.D."/>
            <person name="Moran D.A.P."/>
            <person name="Tomita M."/>
            <person name="Numata K."/>
            <person name="Arakawa K."/>
        </authorList>
    </citation>
    <scope>NUCLEOTIDE SEQUENCE</scope>
</reference>